<evidence type="ECO:0000256" key="2">
    <source>
        <dbReference type="ARBA" id="ARBA00009320"/>
    </source>
</evidence>
<dbReference type="Proteomes" id="UP001595758">
    <property type="component" value="Unassembled WGS sequence"/>
</dbReference>
<keyword evidence="3 5" id="KW-0663">Pyridoxal phosphate</keyword>
<dbReference type="PANTHER" id="PTHR42743">
    <property type="entry name" value="AMINO-ACID AMINOTRANSFERASE"/>
    <property type="match status" value="1"/>
</dbReference>
<dbReference type="InterPro" id="IPR018300">
    <property type="entry name" value="Aminotrans_IV_CS"/>
</dbReference>
<proteinExistence type="inferred from homology"/>
<dbReference type="Gene3D" id="3.20.10.10">
    <property type="entry name" value="D-amino Acid Aminotransferase, subunit A, domain 2"/>
    <property type="match status" value="1"/>
</dbReference>
<evidence type="ECO:0000256" key="1">
    <source>
        <dbReference type="ARBA" id="ARBA00001933"/>
    </source>
</evidence>
<evidence type="ECO:0000313" key="6">
    <source>
        <dbReference type="EMBL" id="MFC3908779.1"/>
    </source>
</evidence>
<dbReference type="PROSITE" id="PS00770">
    <property type="entry name" value="AA_TRANSFER_CLASS_4"/>
    <property type="match status" value="1"/>
</dbReference>
<keyword evidence="6" id="KW-0808">Transferase</keyword>
<evidence type="ECO:0000256" key="5">
    <source>
        <dbReference type="RuleBase" id="RU004516"/>
    </source>
</evidence>
<organism evidence="6 7">
    <name type="scientific">Legionella dresdenensis</name>
    <dbReference type="NCBI Taxonomy" id="450200"/>
    <lineage>
        <taxon>Bacteria</taxon>
        <taxon>Pseudomonadati</taxon>
        <taxon>Pseudomonadota</taxon>
        <taxon>Gammaproteobacteria</taxon>
        <taxon>Legionellales</taxon>
        <taxon>Legionellaceae</taxon>
        <taxon>Legionella</taxon>
    </lineage>
</organism>
<dbReference type="GO" id="GO:0008483">
    <property type="term" value="F:transaminase activity"/>
    <property type="evidence" value="ECO:0007669"/>
    <property type="project" value="UniProtKB-KW"/>
</dbReference>
<keyword evidence="6" id="KW-0032">Aminotransferase</keyword>
<dbReference type="InterPro" id="IPR043132">
    <property type="entry name" value="BCAT-like_C"/>
</dbReference>
<dbReference type="EMBL" id="JBHSAB010000012">
    <property type="protein sequence ID" value="MFC3908779.1"/>
    <property type="molecule type" value="Genomic_DNA"/>
</dbReference>
<comment type="similarity">
    <text evidence="2 4">Belongs to the class-IV pyridoxal-phosphate-dependent aminotransferase family.</text>
</comment>
<dbReference type="InterPro" id="IPR050571">
    <property type="entry name" value="Class-IV_PLP-Dep_Aminotrnsfr"/>
</dbReference>
<comment type="caution">
    <text evidence="6">The sequence shown here is derived from an EMBL/GenBank/DDBJ whole genome shotgun (WGS) entry which is preliminary data.</text>
</comment>
<dbReference type="InterPro" id="IPR001544">
    <property type="entry name" value="Aminotrans_IV"/>
</dbReference>
<dbReference type="InterPro" id="IPR043131">
    <property type="entry name" value="BCAT-like_N"/>
</dbReference>
<name>A0ABV8CEL7_9GAMM</name>
<dbReference type="RefSeq" id="WP_382342376.1">
    <property type="nucleotide sequence ID" value="NZ_JBHSAB010000012.1"/>
</dbReference>
<accession>A0ABV8CEL7</accession>
<dbReference type="SUPFAM" id="SSF56752">
    <property type="entry name" value="D-aminoacid aminotransferase-like PLP-dependent enzymes"/>
    <property type="match status" value="1"/>
</dbReference>
<dbReference type="Gene3D" id="3.30.470.10">
    <property type="match status" value="1"/>
</dbReference>
<evidence type="ECO:0000256" key="4">
    <source>
        <dbReference type="RuleBase" id="RU004106"/>
    </source>
</evidence>
<dbReference type="InterPro" id="IPR036038">
    <property type="entry name" value="Aminotransferase-like"/>
</dbReference>
<evidence type="ECO:0000256" key="3">
    <source>
        <dbReference type="ARBA" id="ARBA00022898"/>
    </source>
</evidence>
<sequence>MSIKVIYQNDNQLTLAGTDRIFLGEGLFETIRVSSGQPVCAELHWQRMKVAAHKLSISFECSREQWHASLLQAGKLANLRDGGIKVVLCPGEAERGLASVGQNPGLIIQAFQYSIERSPLKLIIAPWRRDSNNPVYSVKSINYLEAITACRQARAAGSDDALFLNFNNEILETTVANLFLIKNNQLVTPAISNGILAGITRQRILELARKNGIECVERAIPINELYQADSLFTSNALQGVRPVRSVENVNFDSSHLLINRLNDWLGF</sequence>
<protein>
    <submittedName>
        <fullName evidence="6">Aminotransferase class IV</fullName>
    </submittedName>
</protein>
<evidence type="ECO:0000313" key="7">
    <source>
        <dbReference type="Proteomes" id="UP001595758"/>
    </source>
</evidence>
<comment type="cofactor">
    <cofactor evidence="1 5">
        <name>pyridoxal 5'-phosphate</name>
        <dbReference type="ChEBI" id="CHEBI:597326"/>
    </cofactor>
</comment>
<dbReference type="PANTHER" id="PTHR42743:SF2">
    <property type="entry name" value="AMINODEOXYCHORISMATE LYASE"/>
    <property type="match status" value="1"/>
</dbReference>
<reference evidence="7" key="1">
    <citation type="journal article" date="2019" name="Int. J. Syst. Evol. Microbiol.">
        <title>The Global Catalogue of Microorganisms (GCM) 10K type strain sequencing project: providing services to taxonomists for standard genome sequencing and annotation.</title>
        <authorList>
            <consortium name="The Broad Institute Genomics Platform"/>
            <consortium name="The Broad Institute Genome Sequencing Center for Infectious Disease"/>
            <person name="Wu L."/>
            <person name="Ma J."/>
        </authorList>
    </citation>
    <scope>NUCLEOTIDE SEQUENCE [LARGE SCALE GENOMIC DNA]</scope>
    <source>
        <strain evidence="7">CCUG 59858</strain>
    </source>
</reference>
<keyword evidence="7" id="KW-1185">Reference proteome</keyword>
<gene>
    <name evidence="6" type="ORF">ACFORL_06770</name>
</gene>
<dbReference type="Pfam" id="PF01063">
    <property type="entry name" value="Aminotran_4"/>
    <property type="match status" value="1"/>
</dbReference>